<gene>
    <name evidence="4" type="ORF">DW028_13155</name>
</gene>
<dbReference type="Pfam" id="PF13400">
    <property type="entry name" value="Tad"/>
    <property type="match status" value="1"/>
</dbReference>
<dbReference type="EMBL" id="QRON01000012">
    <property type="protein sequence ID" value="RHL26752.1"/>
    <property type="molecule type" value="Genomic_DNA"/>
</dbReference>
<evidence type="ECO:0000256" key="2">
    <source>
        <dbReference type="SAM" id="Phobius"/>
    </source>
</evidence>
<feature type="transmembrane region" description="Helical" evidence="2">
    <location>
        <begin position="12"/>
        <end position="33"/>
    </location>
</feature>
<dbReference type="AlphaFoldDB" id="A0A415JRW2"/>
<accession>A0A415JRW2</accession>
<evidence type="ECO:0000259" key="3">
    <source>
        <dbReference type="Pfam" id="PF13400"/>
    </source>
</evidence>
<protein>
    <recommendedName>
        <fullName evidence="3">Putative Flp pilus-assembly TadG-like N-terminal domain-containing protein</fullName>
    </recommendedName>
</protein>
<organism evidence="4 5">
    <name type="scientific">Agathobacter rectalis</name>
    <dbReference type="NCBI Taxonomy" id="39491"/>
    <lineage>
        <taxon>Bacteria</taxon>
        <taxon>Bacillati</taxon>
        <taxon>Bacillota</taxon>
        <taxon>Clostridia</taxon>
        <taxon>Lachnospirales</taxon>
        <taxon>Lachnospiraceae</taxon>
        <taxon>Agathobacter</taxon>
    </lineage>
</organism>
<name>A0A415JRW2_9FIRM</name>
<keyword evidence="2" id="KW-0472">Membrane</keyword>
<dbReference type="InterPro" id="IPR043756">
    <property type="entry name" value="DUF5702"/>
</dbReference>
<evidence type="ECO:0000256" key="1">
    <source>
        <dbReference type="SAM" id="MobiDB-lite"/>
    </source>
</evidence>
<dbReference type="Pfam" id="PF18960">
    <property type="entry name" value="DUF5702"/>
    <property type="match status" value="1"/>
</dbReference>
<evidence type="ECO:0000313" key="4">
    <source>
        <dbReference type="EMBL" id="RHL26752.1"/>
    </source>
</evidence>
<dbReference type="Proteomes" id="UP000283297">
    <property type="component" value="Unassembled WGS sequence"/>
</dbReference>
<keyword evidence="2" id="KW-1133">Transmembrane helix</keyword>
<feature type="region of interest" description="Disordered" evidence="1">
    <location>
        <begin position="694"/>
        <end position="722"/>
    </location>
</feature>
<reference evidence="4 5" key="1">
    <citation type="submission" date="2018-08" db="EMBL/GenBank/DDBJ databases">
        <title>A genome reference for cultivated species of the human gut microbiota.</title>
        <authorList>
            <person name="Zou Y."/>
            <person name="Xue W."/>
            <person name="Luo G."/>
        </authorList>
    </citation>
    <scope>NUCLEOTIDE SEQUENCE [LARGE SCALE GENOMIC DNA]</scope>
    <source>
        <strain evidence="4 5">AF38-24</strain>
    </source>
</reference>
<comment type="caution">
    <text evidence="4">The sequence shown here is derived from an EMBL/GenBank/DDBJ whole genome shotgun (WGS) entry which is preliminary data.</text>
</comment>
<feature type="domain" description="Putative Flp pilus-assembly TadG-like N-terminal" evidence="3">
    <location>
        <begin position="12"/>
        <end position="50"/>
    </location>
</feature>
<proteinExistence type="predicted"/>
<evidence type="ECO:0000313" key="5">
    <source>
        <dbReference type="Proteomes" id="UP000283297"/>
    </source>
</evidence>
<dbReference type="InterPro" id="IPR028087">
    <property type="entry name" value="Tad_N"/>
</dbReference>
<keyword evidence="2" id="KW-0812">Transmembrane</keyword>
<sequence length="1082" mass="121902">MNMYGFSKRERGAVSVFLVIILVPCMLVASIFVDVGRVYLSKSMAESAADMALNSLMTHYDADLNDWYGMVASCQNIDEFYDASIKCYKNALKSQNLSKDEMNTLVGEFSAMIGADSKASDYLRVTDDGDDSTTIKAVDGANLANATMLKSQIVDFMKYRAPIAITQTAIDKIKNKSIPGIDDVLKSDENKPLVEKKQDYCEADEKLMRDSYNTYKYLFDNYSNGNPQPSNSLLTGTRDAMQTAREQYRELNKLMITNLYNTLALVVFNRAQVPLNQYNYTKSSTKCYKAKYDGKTYYVNCHSRKDDDTYYIDGTELTKQFDDISKKIKAFDKAKNDFTNAVNNSISYSSGVTNDIQYWKHAADAYSVTVSGSDDYRTNLNKKADEMIKSYCALNAMMQCTPGNDLPDGYDTTYKSYKKQVENRQTKYLTAGVTNSSDSYLILVNRLESISSNNIYNIEATSLTLSDRSAIFVNRIADISTNLIEKRNTLQHYSDVLNIVINGDSSKDIESLETLKQDAADYAKKLNDWSNQADGTDSDLAEGDRDEIADIKASEAAGNITEQSIIDLENRLKNIKSQIDSMIAAIDDFKYGDQKVKDISTYDQFKNAGSMVITESEINKRTTNSELSSYADSTFSSLFSPQGTGTEGLASVNSNDDHNLLLDVANSKTVAIPGVYQFWREQFKSASEDEIKKYDDEKGKATDSQEKTKENAKNRKNPHEDAENIAREIDTINKTFGNTTFFNSFVSLLKNLTGGNFENIRDNLYLSTYIMEMLSYSTIDNEGRYDILKDQGFDVSTLTKENMDDKYNSVNDKWNSDEYKDYFNKSLTNKRLCKENNAAYGCELEYILYGYENNNENINAAYGQIYEIRYVLNLVSAFQYFWNKGNLTGDAIRAIALAISTATSGIVPIVAIKAVLIALITVFETANDMNRLEAGFSVELYKTDAKMWQVSLDFGEGTEIGDKSISSMLNAIQTKFGNFTNSCENGLRYSDYLCIFIVCGMQSDIGESMTLRCADVVQANMRKITKDSDYKLENSKTYFELDSKLKVDPLLITLPLYSDYTDLYDSSSTDWCTYNIKTIRGY</sequence>